<evidence type="ECO:0000313" key="1">
    <source>
        <dbReference type="Proteomes" id="UP000887576"/>
    </source>
</evidence>
<dbReference type="Proteomes" id="UP000887576">
    <property type="component" value="Unplaced"/>
</dbReference>
<name>A0AC34QK16_9BILA</name>
<protein>
    <submittedName>
        <fullName evidence="2">Neurotrypsin</fullName>
    </submittedName>
</protein>
<organism evidence="1 2">
    <name type="scientific">Panagrolaimus sp. JU765</name>
    <dbReference type="NCBI Taxonomy" id="591449"/>
    <lineage>
        <taxon>Eukaryota</taxon>
        <taxon>Metazoa</taxon>
        <taxon>Ecdysozoa</taxon>
        <taxon>Nematoda</taxon>
        <taxon>Chromadorea</taxon>
        <taxon>Rhabditida</taxon>
        <taxon>Tylenchina</taxon>
        <taxon>Panagrolaimomorpha</taxon>
        <taxon>Panagrolaimoidea</taxon>
        <taxon>Panagrolaimidae</taxon>
        <taxon>Panagrolaimus</taxon>
    </lineage>
</organism>
<reference evidence="2" key="1">
    <citation type="submission" date="2022-11" db="UniProtKB">
        <authorList>
            <consortium name="WormBaseParasite"/>
        </authorList>
    </citation>
    <scope>IDENTIFICATION</scope>
</reference>
<evidence type="ECO:0000313" key="2">
    <source>
        <dbReference type="WBParaSite" id="JU765_v2.g17150.t1"/>
    </source>
</evidence>
<proteinExistence type="predicted"/>
<accession>A0AC34QK16</accession>
<dbReference type="WBParaSite" id="JU765_v2.g17150.t1">
    <property type="protein sequence ID" value="JU765_v2.g17150.t1"/>
    <property type="gene ID" value="JU765_v2.g17150"/>
</dbReference>
<sequence length="1782" mass="198192">MIFLIILIFLNNPIVFSQNLYYCSENSANSPITVNSGQWIRYETKDYPKTLAHDGNSGFTCNQTFLNGGLQNFHRLWITLVNGKLDEMLIFDDRAPTREWSGVDLNKKLQSALILGNAAVQIDTTAVTPSSKWNAFQSIVAYLGTIQLNAFFDCSFLADANDCPLNGLDYTFQDTNTFLPLTSQSSDPSRSNNNVINPVTCQWTVTIPDNHKLKVVLRYSQVYPGETFNVVVDGLSTNLAYNLSSPLRFVFDGERFIFRYDRLRRLASPYGFFAVISIIQSNSTLVPVNSPKYDPVNGYQNDQTFSTTLQVPPNKKNLRLTITNLDLEAGCDDLTISANGTATLLAANSFVRLDDRTPMATLAWSSDGNNRQAGFNYETSVIDCSAPIAVNYVLPCSGQIINQGFSNGYCAGQQQKLQLTIDNACSTYEFDIVVTQRLMLGDIILIYSGEELVQNITGTDNWIVNTIMMTLTGSKPLLVNFQAVVPSNILAISKQDGSWNMSVAAKNVYAPITKILQVNSPIFQFKLSDLRELQKLQVQSPNLIDFMIVGKYDNNLINYNLYEGTDGTTFVANLGSNDTFQRFTAYRPAFYRSNTSTLTVQKSLQTAALFEVTLLFRISDSYIPCNITTIGNGAKSIDPKIPPVFQPADTYTEIMATGTTQACTFNIVTYQNKAQVQFSSLQTTAPTNTAIMVYSGDGENITAPKLTSWSQANVAAFQSDFVLPAEMLTFMVPQGTGINFLYRRAPTYETYQTAQFSYINQTLLFASPYFGDDSVQDGSSYYQNVTIPESKALAEFEIIVNYRTVSNGGEFYILNGNNRNDLSSINLGEAGKITILTNNFQIKLNYAPFVAFIFCLILKVYGSTFPNFKLTKNSLIELDDKDGSSLPLCADSLTESLAREVCHQQNSSFKLVSLTDVLSLNVHCQTPDNCTQYLAFGCSNGVEIHCGHQAAAVKCPKHMHLFGGSKCISISDKVFRNYENARDHCAKQHLTLLSMSADNITTQINGLLKILNHSQTAVLSSESKLLTSGIRKNNQWIWEDNVIYNNSVSKGKGRCLGLFVDELVAVDCNNETFIPICELNLATNCMLENGIYDGNLSKTKSGLDCLTWNNPGPGQHTELFPDQKLWNHNYCRNPGNIRQTPWCLVAANTFQECAIPICSNELEKVQTSFEGCSAEENRCGSSNQCVHKDYFCDYETDCHNGFDEQDCSDYLSEFDFVGAWKLGDQVNEIWTHIAHAQGCAERCVKAQSFRCESFSYDEIKRLCSLSSVLSNPAILVDNDESKYYRRRFSNTTLSYRVEPSTMTIMIEKNSISTALCLDQLNDTAIDVLCEQFGFGQPLKALPSTLKVAYVWTVDCLRNPKCDYPDKKISLKDESFGFCNSLLRCSTCHPNLQFACLSTGYCIPADKVCNNFNDCSDGSDEDGCQNPEWRLIGTNETNSGRVQLFRQNSWFDVCLDDLEEQNIDIICQKMSKGVFSQILPLSSQFTTLTTYKISCSAENCSAKNIAVCQNGILSLRCFPKDEQKCGARLLDSEIPKKKSKRRFARVVNGFNTVPGAYPWTAAVKLRLEKLHHCGASVISANYLLSAAHCFHNKKPEAYTVVVGDWNSSLNEGTEQTFTVLNIHFYPLYEDIFQHDIVLIEINGTMKFNNYVQPICLPPTGYKPQEGELCTVTGWGSNGTTGFDTVSIMQAASLPILNRETCLRASNLYSVMSRTSFCAGYFDGGVDSCQGDSGGPFACEYKNHFYLAGIISWGDSCAQAGQPGIYTMVVPYLSWINNVTGVSF</sequence>